<evidence type="ECO:0000313" key="2">
    <source>
        <dbReference type="EMBL" id="SEM32016.1"/>
    </source>
</evidence>
<dbReference type="Pfam" id="PF13302">
    <property type="entry name" value="Acetyltransf_3"/>
    <property type="match status" value="1"/>
</dbReference>
<dbReference type="PANTHER" id="PTHR43792:SF1">
    <property type="entry name" value="N-ACETYLTRANSFERASE DOMAIN-CONTAINING PROTEIN"/>
    <property type="match status" value="1"/>
</dbReference>
<accession>A0A1H7XDX3</accession>
<reference evidence="2 3" key="1">
    <citation type="submission" date="2016-10" db="EMBL/GenBank/DDBJ databases">
        <authorList>
            <person name="de Groot N.N."/>
        </authorList>
    </citation>
    <scope>NUCLEOTIDE SEQUENCE [LARGE SCALE GENOMIC DNA]</scope>
    <source>
        <strain evidence="2 3">DSM 25232</strain>
    </source>
</reference>
<dbReference type="PROSITE" id="PS51186">
    <property type="entry name" value="GNAT"/>
    <property type="match status" value="1"/>
</dbReference>
<organism evidence="2 3">
    <name type="scientific">Aquimarina amphilecti</name>
    <dbReference type="NCBI Taxonomy" id="1038014"/>
    <lineage>
        <taxon>Bacteria</taxon>
        <taxon>Pseudomonadati</taxon>
        <taxon>Bacteroidota</taxon>
        <taxon>Flavobacteriia</taxon>
        <taxon>Flavobacteriales</taxon>
        <taxon>Flavobacteriaceae</taxon>
        <taxon>Aquimarina</taxon>
    </lineage>
</organism>
<dbReference type="Gene3D" id="3.40.630.30">
    <property type="match status" value="1"/>
</dbReference>
<keyword evidence="2" id="KW-0808">Transferase</keyword>
<proteinExistence type="predicted"/>
<protein>
    <submittedName>
        <fullName evidence="2">Protein N-acetyltransferase, RimJ/RimL family</fullName>
    </submittedName>
</protein>
<dbReference type="InterPro" id="IPR051531">
    <property type="entry name" value="N-acetyltransferase"/>
</dbReference>
<dbReference type="PANTHER" id="PTHR43792">
    <property type="entry name" value="GNAT FAMILY, PUTATIVE (AFU_ORTHOLOGUE AFUA_3G00765)-RELATED-RELATED"/>
    <property type="match status" value="1"/>
</dbReference>
<dbReference type="InterPro" id="IPR016181">
    <property type="entry name" value="Acyl_CoA_acyltransferase"/>
</dbReference>
<dbReference type="RefSeq" id="WP_091412961.1">
    <property type="nucleotide sequence ID" value="NZ_FOAB01000014.1"/>
</dbReference>
<feature type="domain" description="N-acetyltransferase" evidence="1">
    <location>
        <begin position="10"/>
        <end position="170"/>
    </location>
</feature>
<dbReference type="STRING" id="1038014.SAMN04487910_4722"/>
<dbReference type="AlphaFoldDB" id="A0A1H7XDX3"/>
<keyword evidence="3" id="KW-1185">Reference proteome</keyword>
<dbReference type="InterPro" id="IPR000182">
    <property type="entry name" value="GNAT_dom"/>
</dbReference>
<dbReference type="EMBL" id="FOAB01000014">
    <property type="protein sequence ID" value="SEM32016.1"/>
    <property type="molecule type" value="Genomic_DNA"/>
</dbReference>
<sequence length="178" mass="20768">MKVLIETERLLLREITLDDKEELFKLHSNPAVQKYTGEPVVKSREEIKKAIESRIINYKKYGFGRWATILKKEKKFVGWAGLAYLPEFDEIDLGYRFLPEYWGLGIATEASHAILKYGFDFLKLKKIIAIAFKDNEASIRVMEKVGMEFDKFAPYEPGSEDAVWYWCSKELIVKNKLC</sequence>
<gene>
    <name evidence="2" type="ORF">SAMN04487910_4722</name>
</gene>
<dbReference type="GO" id="GO:0016747">
    <property type="term" value="F:acyltransferase activity, transferring groups other than amino-acyl groups"/>
    <property type="evidence" value="ECO:0007669"/>
    <property type="project" value="InterPro"/>
</dbReference>
<dbReference type="Proteomes" id="UP000198521">
    <property type="component" value="Unassembled WGS sequence"/>
</dbReference>
<dbReference type="OrthoDB" id="9788916at2"/>
<dbReference type="SUPFAM" id="SSF55729">
    <property type="entry name" value="Acyl-CoA N-acyltransferases (Nat)"/>
    <property type="match status" value="1"/>
</dbReference>
<evidence type="ECO:0000313" key="3">
    <source>
        <dbReference type="Proteomes" id="UP000198521"/>
    </source>
</evidence>
<name>A0A1H7XDX3_AQUAM</name>
<evidence type="ECO:0000259" key="1">
    <source>
        <dbReference type="PROSITE" id="PS51186"/>
    </source>
</evidence>